<evidence type="ECO:0008006" key="4">
    <source>
        <dbReference type="Google" id="ProtNLM"/>
    </source>
</evidence>
<feature type="compositionally biased region" description="Polar residues" evidence="1">
    <location>
        <begin position="231"/>
        <end position="248"/>
    </location>
</feature>
<gene>
    <name evidence="2" type="ORF">C2S53_017087</name>
</gene>
<proteinExistence type="predicted"/>
<evidence type="ECO:0000313" key="3">
    <source>
        <dbReference type="Proteomes" id="UP001190926"/>
    </source>
</evidence>
<evidence type="ECO:0000313" key="2">
    <source>
        <dbReference type="EMBL" id="KAH6822791.1"/>
    </source>
</evidence>
<organism evidence="2 3">
    <name type="scientific">Perilla frutescens var. hirtella</name>
    <name type="common">Perilla citriodora</name>
    <name type="synonym">Perilla setoyensis</name>
    <dbReference type="NCBI Taxonomy" id="608512"/>
    <lineage>
        <taxon>Eukaryota</taxon>
        <taxon>Viridiplantae</taxon>
        <taxon>Streptophyta</taxon>
        <taxon>Embryophyta</taxon>
        <taxon>Tracheophyta</taxon>
        <taxon>Spermatophyta</taxon>
        <taxon>Magnoliopsida</taxon>
        <taxon>eudicotyledons</taxon>
        <taxon>Gunneridae</taxon>
        <taxon>Pentapetalae</taxon>
        <taxon>asterids</taxon>
        <taxon>lamiids</taxon>
        <taxon>Lamiales</taxon>
        <taxon>Lamiaceae</taxon>
        <taxon>Nepetoideae</taxon>
        <taxon>Elsholtzieae</taxon>
        <taxon>Perilla</taxon>
    </lineage>
</organism>
<sequence length="341" mass="36950">MNMLDEGENSGMSIQPAKRRRGRPRKDANLKVAEAAPTAGSEGGTAYLSQRANRTKGTECMVGQAVTGFIEATFDSGYLLTVRIGNSNTNLRGVVFKPGHCVPITAENDIAPHAQMIRRSDVRFPVNNQGRSPGPGVHMQTAAVVPSKRKHAPVPQVSTVASVARHQQTSDIDVHVVEPLSMLPPGRALPVGQVFVAAQPYPNCQLGSEQYDDGSFNKDNSEVGQDENHNPKTTTGIDTQKTSQASDTVTEDAAEESLKSSPENSNVVSEDETGNTYEPFPTESSHIEPLFNYGTGRMTELLKALQENSKERQMRFAEQPPSEIHETSTRDSVPEKQGSIP</sequence>
<protein>
    <recommendedName>
        <fullName evidence="4">AT hook motif-containing protein</fullName>
    </recommendedName>
</protein>
<comment type="caution">
    <text evidence="2">The sequence shown here is derived from an EMBL/GenBank/DDBJ whole genome shotgun (WGS) entry which is preliminary data.</text>
</comment>
<accession>A0AAD4P1K4</accession>
<dbReference type="InterPro" id="IPR045881">
    <property type="entry name" value="MNM1-like"/>
</dbReference>
<evidence type="ECO:0000256" key="1">
    <source>
        <dbReference type="SAM" id="MobiDB-lite"/>
    </source>
</evidence>
<feature type="compositionally biased region" description="Basic and acidic residues" evidence="1">
    <location>
        <begin position="323"/>
        <end position="334"/>
    </location>
</feature>
<keyword evidence="3" id="KW-1185">Reference proteome</keyword>
<feature type="region of interest" description="Disordered" evidence="1">
    <location>
        <begin position="305"/>
        <end position="341"/>
    </location>
</feature>
<dbReference type="Proteomes" id="UP001190926">
    <property type="component" value="Unassembled WGS sequence"/>
</dbReference>
<feature type="compositionally biased region" description="Polar residues" evidence="1">
    <location>
        <begin position="259"/>
        <end position="268"/>
    </location>
</feature>
<dbReference type="PANTHER" id="PTHR34682">
    <property type="entry name" value="AT HOOK MOTIF-CONTAINING PROTEIN"/>
    <property type="match status" value="1"/>
</dbReference>
<reference evidence="2 3" key="1">
    <citation type="journal article" date="2021" name="Nat. Commun.">
        <title>Incipient diploidization of the medicinal plant Perilla within 10,000 years.</title>
        <authorList>
            <person name="Zhang Y."/>
            <person name="Shen Q."/>
            <person name="Leng L."/>
            <person name="Zhang D."/>
            <person name="Chen S."/>
            <person name="Shi Y."/>
            <person name="Ning Z."/>
            <person name="Chen S."/>
        </authorList>
    </citation>
    <scope>NUCLEOTIDE SEQUENCE [LARGE SCALE GENOMIC DNA]</scope>
    <source>
        <strain evidence="3">cv. PC099</strain>
    </source>
</reference>
<dbReference type="AlphaFoldDB" id="A0AAD4P1K4"/>
<dbReference type="PANTHER" id="PTHR34682:SF1">
    <property type="entry name" value="PROTEIN METABOLIC NETWORK MODULATOR 1"/>
    <property type="match status" value="1"/>
</dbReference>
<name>A0AAD4P1K4_PERFH</name>
<feature type="region of interest" description="Disordered" evidence="1">
    <location>
        <begin position="206"/>
        <end position="289"/>
    </location>
</feature>
<dbReference type="EMBL" id="SDAM02001188">
    <property type="protein sequence ID" value="KAH6822791.1"/>
    <property type="molecule type" value="Genomic_DNA"/>
</dbReference>
<feature type="compositionally biased region" description="Basic and acidic residues" evidence="1">
    <location>
        <begin position="215"/>
        <end position="230"/>
    </location>
</feature>
<feature type="region of interest" description="Disordered" evidence="1">
    <location>
        <begin position="1"/>
        <end position="47"/>
    </location>
</feature>